<gene>
    <name evidence="1" type="ORF">M136_1806</name>
</gene>
<accession>A0A015Z298</accession>
<evidence type="ECO:0000313" key="2">
    <source>
        <dbReference type="Proteomes" id="UP000022082"/>
    </source>
</evidence>
<protein>
    <submittedName>
        <fullName evidence="1">Uncharacterized protein</fullName>
    </submittedName>
</protein>
<dbReference type="EMBL" id="JGDJ01000178">
    <property type="protein sequence ID" value="EXZ29004.1"/>
    <property type="molecule type" value="Genomic_DNA"/>
</dbReference>
<dbReference type="PATRIC" id="fig|1339327.3.peg.2444"/>
<dbReference type="Proteomes" id="UP000022082">
    <property type="component" value="Unassembled WGS sequence"/>
</dbReference>
<sequence>MNIPEQVKNEARVLIEQYGDTFEYLGIYEGQEAYVFKFPGDSCTGYPFVYLYDGKDATEITGPLSLDVIDSCIENIEEGDIE</sequence>
<dbReference type="AlphaFoldDB" id="A0A015Z298"/>
<dbReference type="GeneID" id="43185475"/>
<dbReference type="RefSeq" id="WP_007562519.1">
    <property type="nucleotide sequence ID" value="NZ_JGDJ01000178.1"/>
</dbReference>
<organism evidence="1 2">
    <name type="scientific">Bacteroides fragilis str. S36L11</name>
    <dbReference type="NCBI Taxonomy" id="1339327"/>
    <lineage>
        <taxon>Bacteria</taxon>
        <taxon>Pseudomonadati</taxon>
        <taxon>Bacteroidota</taxon>
        <taxon>Bacteroidia</taxon>
        <taxon>Bacteroidales</taxon>
        <taxon>Bacteroidaceae</taxon>
        <taxon>Bacteroides</taxon>
    </lineage>
</organism>
<reference evidence="1 2" key="1">
    <citation type="submission" date="2014-02" db="EMBL/GenBank/DDBJ databases">
        <authorList>
            <person name="Sears C."/>
            <person name="Carroll K."/>
            <person name="Sack B.R."/>
            <person name="Qadri F."/>
            <person name="Myers L.L."/>
            <person name="Chung G.-T."/>
            <person name="Escheverria P."/>
            <person name="Fraser C.M."/>
            <person name="Sadzewicz L."/>
            <person name="Shefchek K.A."/>
            <person name="Tallon L."/>
            <person name="Das S.P."/>
            <person name="Daugherty S."/>
            <person name="Mongodin E.F."/>
        </authorList>
    </citation>
    <scope>NUCLEOTIDE SEQUENCE [LARGE SCALE GENOMIC DNA]</scope>
    <source>
        <strain evidence="1 2">S36L11</strain>
    </source>
</reference>
<evidence type="ECO:0000313" key="1">
    <source>
        <dbReference type="EMBL" id="EXZ29004.1"/>
    </source>
</evidence>
<comment type="caution">
    <text evidence="1">The sequence shown here is derived from an EMBL/GenBank/DDBJ whole genome shotgun (WGS) entry which is preliminary data.</text>
</comment>
<name>A0A015Z298_BACFG</name>
<proteinExistence type="predicted"/>